<dbReference type="NCBIfam" id="TIGR00498">
    <property type="entry name" value="lexA"/>
    <property type="match status" value="1"/>
</dbReference>
<evidence type="ECO:0000256" key="7">
    <source>
        <dbReference type="ARBA" id="ARBA00022813"/>
    </source>
</evidence>
<keyword evidence="7 13" id="KW-0068">Autocatalytic cleavage</keyword>
<dbReference type="GO" id="GO:0004252">
    <property type="term" value="F:serine-type endopeptidase activity"/>
    <property type="evidence" value="ECO:0007669"/>
    <property type="project" value="UniProtKB-UniRule"/>
</dbReference>
<keyword evidence="5 13" id="KW-0227">DNA damage</keyword>
<dbReference type="InterPro" id="IPR006197">
    <property type="entry name" value="Peptidase_S24_LexA"/>
</dbReference>
<feature type="active site" description="For autocatalytic cleavage activity" evidence="13">
    <location>
        <position position="124"/>
    </location>
</feature>
<evidence type="ECO:0000256" key="11">
    <source>
        <dbReference type="ARBA" id="ARBA00023204"/>
    </source>
</evidence>
<dbReference type="Pfam" id="PF01726">
    <property type="entry name" value="LexA_DNA_bind"/>
    <property type="match status" value="1"/>
</dbReference>
<dbReference type="GO" id="GO:0006260">
    <property type="term" value="P:DNA replication"/>
    <property type="evidence" value="ECO:0007669"/>
    <property type="project" value="UniProtKB-UniRule"/>
</dbReference>
<dbReference type="PRINTS" id="PR00726">
    <property type="entry name" value="LEXASERPTASE"/>
</dbReference>
<dbReference type="GO" id="GO:0003677">
    <property type="term" value="F:DNA binding"/>
    <property type="evidence" value="ECO:0007669"/>
    <property type="project" value="UniProtKB-UniRule"/>
</dbReference>
<keyword evidence="10 13" id="KW-0804">Transcription</keyword>
<feature type="domain" description="Peptidase S24/S26A/S26B/S26C" evidence="15">
    <location>
        <begin position="82"/>
        <end position="197"/>
    </location>
</feature>
<dbReference type="GO" id="GO:0045892">
    <property type="term" value="P:negative regulation of DNA-templated transcription"/>
    <property type="evidence" value="ECO:0007669"/>
    <property type="project" value="UniProtKB-UniRule"/>
</dbReference>
<keyword evidence="6 13" id="KW-0378">Hydrolase</keyword>
<dbReference type="PATRIC" id="fig|1513271.3.peg.2982"/>
<keyword evidence="9 13" id="KW-0238">DNA-binding</keyword>
<feature type="active site" description="For autocatalytic cleavage activity" evidence="13">
    <location>
        <position position="161"/>
    </location>
</feature>
<keyword evidence="11 13" id="KW-0234">DNA repair</keyword>
<evidence type="ECO:0000313" key="18">
    <source>
        <dbReference type="Proteomes" id="UP000037600"/>
    </source>
</evidence>
<protein>
    <recommendedName>
        <fullName evidence="13">LexA repressor</fullName>
        <ecNumber evidence="13">3.4.21.88</ecNumber>
    </recommendedName>
</protein>
<dbReference type="CDD" id="cd06529">
    <property type="entry name" value="S24_LexA-like"/>
    <property type="match status" value="1"/>
</dbReference>
<gene>
    <name evidence="13" type="primary">lexA</name>
    <name evidence="17" type="ORF">XM47_14490</name>
</gene>
<reference evidence="17 18" key="1">
    <citation type="submission" date="2015-04" db="EMBL/GenBank/DDBJ databases">
        <title>Draft Genome Sequence of the Novel Agar-Digesting Marine Bacterium Q1.</title>
        <authorList>
            <person name="Li Y."/>
            <person name="Li D."/>
            <person name="Chen G."/>
            <person name="Du Z."/>
        </authorList>
    </citation>
    <scope>NUCLEOTIDE SEQUENCE [LARGE SCALE GENOMIC DNA]</scope>
    <source>
        <strain evidence="17 18">Q1</strain>
    </source>
</reference>
<comment type="subunit">
    <text evidence="2 13">Homodimer.</text>
</comment>
<feature type="DNA-binding region" description="H-T-H motif" evidence="13">
    <location>
        <begin position="28"/>
        <end position="48"/>
    </location>
</feature>
<keyword evidence="18" id="KW-1185">Reference proteome</keyword>
<dbReference type="GO" id="GO:0009432">
    <property type="term" value="P:SOS response"/>
    <property type="evidence" value="ECO:0007669"/>
    <property type="project" value="UniProtKB-UniRule"/>
</dbReference>
<dbReference type="FunFam" id="1.10.10.10:FF:000009">
    <property type="entry name" value="LexA repressor"/>
    <property type="match status" value="1"/>
</dbReference>
<dbReference type="Proteomes" id="UP000037600">
    <property type="component" value="Unassembled WGS sequence"/>
</dbReference>
<sequence length="207" mass="22655">MRPLTPRQSEILQLIKDNIQDTGMPPTRAEIAKILGFKSPNAAEEHLKALAKKGAIEIMPGTSRGIRLVNHEDESANETGLPLIGQVAAGSPILAQEHVEEHYQVSPELFKPVADFLLRVHGDSMMDIGILDGDLLAVHKTQTARNGQVVVARVEEDVTVKRYQQSGSKVSLIAENKDFSPIEVDLNTTEFSIEGLAVGVIRNSTWM</sequence>
<dbReference type="InterPro" id="IPR015927">
    <property type="entry name" value="Peptidase_S24_S26A/B/C"/>
</dbReference>
<dbReference type="InterPro" id="IPR039418">
    <property type="entry name" value="LexA-like"/>
</dbReference>
<keyword evidence="12 13" id="KW-0742">SOS response</keyword>
<dbReference type="Gene3D" id="2.10.109.10">
    <property type="entry name" value="Umud Fragment, subunit A"/>
    <property type="match status" value="1"/>
</dbReference>
<evidence type="ECO:0000256" key="8">
    <source>
        <dbReference type="ARBA" id="ARBA00023015"/>
    </source>
</evidence>
<evidence type="ECO:0000313" key="17">
    <source>
        <dbReference type="EMBL" id="KMT64387.1"/>
    </source>
</evidence>
<dbReference type="GO" id="GO:0006508">
    <property type="term" value="P:proteolysis"/>
    <property type="evidence" value="ECO:0007669"/>
    <property type="project" value="InterPro"/>
</dbReference>
<dbReference type="Gene3D" id="1.10.10.10">
    <property type="entry name" value="Winged helix-like DNA-binding domain superfamily/Winged helix DNA-binding domain"/>
    <property type="match status" value="1"/>
</dbReference>
<evidence type="ECO:0000259" key="15">
    <source>
        <dbReference type="Pfam" id="PF00717"/>
    </source>
</evidence>
<dbReference type="InterPro" id="IPR050077">
    <property type="entry name" value="LexA_repressor"/>
</dbReference>
<evidence type="ECO:0000256" key="6">
    <source>
        <dbReference type="ARBA" id="ARBA00022801"/>
    </source>
</evidence>
<dbReference type="STRING" id="1513271.XM47_14490"/>
<comment type="function">
    <text evidence="13">Represses a number of genes involved in the response to DNA damage (SOS response), including recA and lexA. In the presence of single-stranded DNA, RecA interacts with LexA causing an autocatalytic cleavage which disrupts the DNA-binding part of LexA, leading to derepression of the SOS regulon and eventually DNA repair.</text>
</comment>
<dbReference type="SUPFAM" id="SSF51306">
    <property type="entry name" value="LexA/Signal peptidase"/>
    <property type="match status" value="1"/>
</dbReference>
<proteinExistence type="inferred from homology"/>
<organism evidence="17 18">
    <name type="scientific">Catenovulum maritimum</name>
    <dbReference type="NCBI Taxonomy" id="1513271"/>
    <lineage>
        <taxon>Bacteria</taxon>
        <taxon>Pseudomonadati</taxon>
        <taxon>Pseudomonadota</taxon>
        <taxon>Gammaproteobacteria</taxon>
        <taxon>Alteromonadales</taxon>
        <taxon>Alteromonadaceae</taxon>
        <taxon>Catenovulum</taxon>
    </lineage>
</organism>
<dbReference type="PANTHER" id="PTHR33516:SF2">
    <property type="entry name" value="LEXA REPRESSOR-RELATED"/>
    <property type="match status" value="1"/>
</dbReference>
<keyword evidence="3 13" id="KW-0678">Repressor</keyword>
<accession>A0A0J8GNM3</accession>
<evidence type="ECO:0000256" key="5">
    <source>
        <dbReference type="ARBA" id="ARBA00022763"/>
    </source>
</evidence>
<evidence type="ECO:0000256" key="9">
    <source>
        <dbReference type="ARBA" id="ARBA00023125"/>
    </source>
</evidence>
<evidence type="ECO:0000256" key="12">
    <source>
        <dbReference type="ARBA" id="ARBA00023236"/>
    </source>
</evidence>
<dbReference type="SUPFAM" id="SSF46785">
    <property type="entry name" value="Winged helix' DNA-binding domain"/>
    <property type="match status" value="1"/>
</dbReference>
<dbReference type="InterPro" id="IPR006199">
    <property type="entry name" value="LexA_DNA-bd_dom"/>
</dbReference>
<dbReference type="InterPro" id="IPR036388">
    <property type="entry name" value="WH-like_DNA-bd_sf"/>
</dbReference>
<comment type="similarity">
    <text evidence="1 13 14">Belongs to the peptidase S24 family.</text>
</comment>
<dbReference type="GO" id="GO:0006281">
    <property type="term" value="P:DNA repair"/>
    <property type="evidence" value="ECO:0007669"/>
    <property type="project" value="UniProtKB-UniRule"/>
</dbReference>
<evidence type="ECO:0000256" key="14">
    <source>
        <dbReference type="RuleBase" id="RU003991"/>
    </source>
</evidence>
<dbReference type="InterPro" id="IPR036390">
    <property type="entry name" value="WH_DNA-bd_sf"/>
</dbReference>
<evidence type="ECO:0000256" key="4">
    <source>
        <dbReference type="ARBA" id="ARBA00022705"/>
    </source>
</evidence>
<evidence type="ECO:0000256" key="10">
    <source>
        <dbReference type="ARBA" id="ARBA00023163"/>
    </source>
</evidence>
<evidence type="ECO:0000256" key="1">
    <source>
        <dbReference type="ARBA" id="ARBA00007484"/>
    </source>
</evidence>
<evidence type="ECO:0000259" key="16">
    <source>
        <dbReference type="Pfam" id="PF01726"/>
    </source>
</evidence>
<dbReference type="RefSeq" id="WP_048694000.1">
    <property type="nucleotide sequence ID" value="NZ_KQ130498.1"/>
</dbReference>
<dbReference type="EC" id="3.4.21.88" evidence="13"/>
<dbReference type="OrthoDB" id="9802364at2"/>
<feature type="domain" description="LexA repressor DNA-binding" evidence="16">
    <location>
        <begin position="1"/>
        <end position="65"/>
    </location>
</feature>
<dbReference type="HAMAP" id="MF_00015">
    <property type="entry name" value="LexA"/>
    <property type="match status" value="1"/>
</dbReference>
<dbReference type="InterPro" id="IPR006200">
    <property type="entry name" value="LexA"/>
</dbReference>
<dbReference type="InterPro" id="IPR036286">
    <property type="entry name" value="LexA/Signal_pep-like_sf"/>
</dbReference>
<evidence type="ECO:0000256" key="2">
    <source>
        <dbReference type="ARBA" id="ARBA00011738"/>
    </source>
</evidence>
<keyword evidence="8 13" id="KW-0805">Transcription regulation</keyword>
<comment type="caution">
    <text evidence="17">The sequence shown here is derived from an EMBL/GenBank/DDBJ whole genome shotgun (WGS) entry which is preliminary data.</text>
</comment>
<dbReference type="AlphaFoldDB" id="A0A0J8GNM3"/>
<feature type="site" description="Cleavage; by autolysis" evidence="13">
    <location>
        <begin position="89"/>
        <end position="90"/>
    </location>
</feature>
<dbReference type="EMBL" id="LAZL01000025">
    <property type="protein sequence ID" value="KMT64387.1"/>
    <property type="molecule type" value="Genomic_DNA"/>
</dbReference>
<dbReference type="FunFam" id="2.10.109.10:FF:000001">
    <property type="entry name" value="LexA repressor"/>
    <property type="match status" value="1"/>
</dbReference>
<dbReference type="Pfam" id="PF00717">
    <property type="entry name" value="Peptidase_S24"/>
    <property type="match status" value="1"/>
</dbReference>
<keyword evidence="4 13" id="KW-0235">DNA replication</keyword>
<evidence type="ECO:0000256" key="3">
    <source>
        <dbReference type="ARBA" id="ARBA00022491"/>
    </source>
</evidence>
<comment type="catalytic activity">
    <reaction evidence="13">
        <text>Hydrolysis of Ala-|-Gly bond in repressor LexA.</text>
        <dbReference type="EC" id="3.4.21.88"/>
    </reaction>
</comment>
<name>A0A0J8GNM3_9ALTE</name>
<evidence type="ECO:0000256" key="13">
    <source>
        <dbReference type="HAMAP-Rule" id="MF_00015"/>
    </source>
</evidence>
<dbReference type="PANTHER" id="PTHR33516">
    <property type="entry name" value="LEXA REPRESSOR"/>
    <property type="match status" value="1"/>
</dbReference>